<keyword evidence="1" id="KW-0472">Membrane</keyword>
<proteinExistence type="predicted"/>
<evidence type="ECO:0000313" key="3">
    <source>
        <dbReference type="Proteomes" id="UP000271678"/>
    </source>
</evidence>
<sequence>MTMPADDASVERRLRESMAHVTLPPTLTVQLDDIVRAGDSILRRRQLRRRSAIGVAAAAVLGAAAVPVARHLAASTTPAKRPADTPATEYVGPGIAALMATFPSGAHRMISISDVGRPATAYRIGSVDARGPEPVTVAMPQAGQIVTGHFGGALFLIAGAEVNGYGLRLVFPPDRQPATSVELQWGTLVGATLLWPDAVALQGFTPIGLVFVDSNAGTYDALVMPSPPAAVATLVFRTQPSPDDPHADQLLLVRSGDRLQLNKPGASPPPQPIGQELAGISGGAEAPRVAYGWAPAAISAHAPGQRKLVVTQRPAATGGVLYAVTAAPAIPKSIEPLVVTVTCGHSSVRVPMAQP</sequence>
<comment type="caution">
    <text evidence="2">The sequence shown here is derived from an EMBL/GenBank/DDBJ whole genome shotgun (WGS) entry which is preliminary data.</text>
</comment>
<evidence type="ECO:0000313" key="2">
    <source>
        <dbReference type="EMBL" id="RNI25440.1"/>
    </source>
</evidence>
<dbReference type="Proteomes" id="UP000271678">
    <property type="component" value="Unassembled WGS sequence"/>
</dbReference>
<keyword evidence="1" id="KW-1133">Transmembrane helix</keyword>
<dbReference type="EMBL" id="RJJQ01000001">
    <property type="protein sequence ID" value="RNI25440.1"/>
    <property type="molecule type" value="Genomic_DNA"/>
</dbReference>
<keyword evidence="1" id="KW-0812">Transmembrane</keyword>
<organism evidence="2 3">
    <name type="scientific">Flexivirga caeni</name>
    <dbReference type="NCBI Taxonomy" id="2294115"/>
    <lineage>
        <taxon>Bacteria</taxon>
        <taxon>Bacillati</taxon>
        <taxon>Actinomycetota</taxon>
        <taxon>Actinomycetes</taxon>
        <taxon>Micrococcales</taxon>
        <taxon>Dermacoccaceae</taxon>
        <taxon>Flexivirga</taxon>
    </lineage>
</organism>
<dbReference type="RefSeq" id="WP_123269679.1">
    <property type="nucleotide sequence ID" value="NZ_RJJQ01000001.1"/>
</dbReference>
<reference evidence="2 3" key="1">
    <citation type="submission" date="2018-11" db="EMBL/GenBank/DDBJ databases">
        <title>Draft genome of Simplicispira Flexivirga sp. BO-16.</title>
        <authorList>
            <person name="Im W.T."/>
        </authorList>
    </citation>
    <scope>NUCLEOTIDE SEQUENCE [LARGE SCALE GENOMIC DNA]</scope>
    <source>
        <strain evidence="2 3">BO-16</strain>
    </source>
</reference>
<feature type="transmembrane region" description="Helical" evidence="1">
    <location>
        <begin position="52"/>
        <end position="73"/>
    </location>
</feature>
<dbReference type="AlphaFoldDB" id="A0A3M9MIN6"/>
<accession>A0A3M9MIN6</accession>
<keyword evidence="3" id="KW-1185">Reference proteome</keyword>
<protein>
    <submittedName>
        <fullName evidence="2">Uncharacterized protein</fullName>
    </submittedName>
</protein>
<name>A0A3M9MIN6_9MICO</name>
<evidence type="ECO:0000256" key="1">
    <source>
        <dbReference type="SAM" id="Phobius"/>
    </source>
</evidence>
<gene>
    <name evidence="2" type="ORF">EFY87_02140</name>
</gene>